<evidence type="ECO:0000259" key="1">
    <source>
        <dbReference type="Pfam" id="PF13784"/>
    </source>
</evidence>
<evidence type="ECO:0000313" key="3">
    <source>
        <dbReference type="Proteomes" id="UP000294927"/>
    </source>
</evidence>
<keyword evidence="3" id="KW-1185">Reference proteome</keyword>
<dbReference type="InterPro" id="IPR036597">
    <property type="entry name" value="Fido-like_dom_sf"/>
</dbReference>
<feature type="domain" description="Fic/DOC N-terminal" evidence="1">
    <location>
        <begin position="10"/>
        <end position="89"/>
    </location>
</feature>
<dbReference type="AlphaFoldDB" id="A0A4R7VRB5"/>
<dbReference type="Pfam" id="PF13784">
    <property type="entry name" value="Fic_N"/>
    <property type="match status" value="1"/>
</dbReference>
<organism evidence="2 3">
    <name type="scientific">Actinophytocola oryzae</name>
    <dbReference type="NCBI Taxonomy" id="502181"/>
    <lineage>
        <taxon>Bacteria</taxon>
        <taxon>Bacillati</taxon>
        <taxon>Actinomycetota</taxon>
        <taxon>Actinomycetes</taxon>
        <taxon>Pseudonocardiales</taxon>
        <taxon>Pseudonocardiaceae</taxon>
    </lineage>
</organism>
<evidence type="ECO:0000313" key="2">
    <source>
        <dbReference type="EMBL" id="TDV52028.1"/>
    </source>
</evidence>
<sequence length="364" mass="39713">MVRLRPQTYRLLAEAEQALGRLDEAAARLPNRAGLVRLAQLRDVHGSGELGGTFAGLRELLLADLPGTVEVPALDEELRGYLRANDEAVAWVKAGGAINLALLSRLGAILDGRADTLGHVGGDDVTEVEWRTGPGWLGGPEPYLLTVPAGAELQTGGMQWSAWVDSECEAPLLARVALGHYQLSTLSPVTHADHLSRLYITLALIREGALRDPLLPVSEWLSRHRDEYREGILGMVHRGDLDGFLEFFATGIAALCRNQLGFIDRAERISAEHLGRLGRRMDGIVRVTRDLAVTPLTTNLQVAERSGISVQQAASLTKQLLRLGVLRSLNGRSYRQVFTVPDVLDLFELSYPTPPDGDDAVFDQ</sequence>
<dbReference type="Proteomes" id="UP000294927">
    <property type="component" value="Unassembled WGS sequence"/>
</dbReference>
<dbReference type="Gene3D" id="1.10.3290.10">
    <property type="entry name" value="Fido-like domain"/>
    <property type="match status" value="1"/>
</dbReference>
<reference evidence="2 3" key="1">
    <citation type="submission" date="2019-03" db="EMBL/GenBank/DDBJ databases">
        <title>Genomic Encyclopedia of Archaeal and Bacterial Type Strains, Phase II (KMG-II): from individual species to whole genera.</title>
        <authorList>
            <person name="Goeker M."/>
        </authorList>
    </citation>
    <scope>NUCLEOTIDE SEQUENCE [LARGE SCALE GENOMIC DNA]</scope>
    <source>
        <strain evidence="2 3">DSM 45499</strain>
    </source>
</reference>
<dbReference type="EMBL" id="SOCP01000005">
    <property type="protein sequence ID" value="TDV52028.1"/>
    <property type="molecule type" value="Genomic_DNA"/>
</dbReference>
<dbReference type="SUPFAM" id="SSF140931">
    <property type="entry name" value="Fic-like"/>
    <property type="match status" value="1"/>
</dbReference>
<dbReference type="InterPro" id="IPR025758">
    <property type="entry name" value="Fic/DOC_N"/>
</dbReference>
<proteinExistence type="predicted"/>
<name>A0A4R7VRB5_9PSEU</name>
<dbReference type="RefSeq" id="WP_166664108.1">
    <property type="nucleotide sequence ID" value="NZ_SOCP01000005.1"/>
</dbReference>
<protein>
    <submittedName>
        <fullName evidence="2">Fic family protein</fullName>
    </submittedName>
</protein>
<comment type="caution">
    <text evidence="2">The sequence shown here is derived from an EMBL/GenBank/DDBJ whole genome shotgun (WGS) entry which is preliminary data.</text>
</comment>
<accession>A0A4R7VRB5</accession>
<gene>
    <name evidence="2" type="ORF">CLV71_105159</name>
</gene>